<organism evidence="1 3">
    <name type="scientific">Populus alba x Populus x berolinensis</name>
    <dbReference type="NCBI Taxonomy" id="444605"/>
    <lineage>
        <taxon>Eukaryota</taxon>
        <taxon>Viridiplantae</taxon>
        <taxon>Streptophyta</taxon>
        <taxon>Embryophyta</taxon>
        <taxon>Tracheophyta</taxon>
        <taxon>Spermatophyta</taxon>
        <taxon>Magnoliopsida</taxon>
        <taxon>eudicotyledons</taxon>
        <taxon>Gunneridae</taxon>
        <taxon>Pentapetalae</taxon>
        <taxon>rosids</taxon>
        <taxon>fabids</taxon>
        <taxon>Malpighiales</taxon>
        <taxon>Salicaceae</taxon>
        <taxon>Saliceae</taxon>
        <taxon>Populus</taxon>
    </lineage>
</organism>
<comment type="caution">
    <text evidence="1">The sequence shown here is derived from an EMBL/GenBank/DDBJ whole genome shotgun (WGS) entry which is preliminary data.</text>
</comment>
<dbReference type="AlphaFoldDB" id="A0AAD6RDT0"/>
<accession>A0AAD6RDT0</accession>
<evidence type="ECO:0000313" key="1">
    <source>
        <dbReference type="EMBL" id="KAJ7006948.1"/>
    </source>
</evidence>
<evidence type="ECO:0000313" key="2">
    <source>
        <dbReference type="EMBL" id="KAJ7006954.1"/>
    </source>
</evidence>
<proteinExistence type="predicted"/>
<dbReference type="Proteomes" id="UP001164929">
    <property type="component" value="Chromosome 2"/>
</dbReference>
<sequence>MFTRLRQSSCDIVNSVPENNKPTIDWFLDPEIDSAKNAKEITILSSRASGELEKSVFCSLCMDWERSMGKVLVILPISALQSSDLGLIAVC</sequence>
<keyword evidence="3" id="KW-1185">Reference proteome</keyword>
<protein>
    <submittedName>
        <fullName evidence="1">Uncharacterized protein</fullName>
    </submittedName>
</protein>
<name>A0AAD6RDT0_9ROSI</name>
<gene>
    <name evidence="1" type="ORF">NC653_006109</name>
    <name evidence="2" type="ORF">NC653_006115</name>
</gene>
<dbReference type="EMBL" id="JAQIZT010000002">
    <property type="protein sequence ID" value="KAJ7006954.1"/>
    <property type="molecule type" value="Genomic_DNA"/>
</dbReference>
<dbReference type="EMBL" id="JAQIZT010000002">
    <property type="protein sequence ID" value="KAJ7006948.1"/>
    <property type="molecule type" value="Genomic_DNA"/>
</dbReference>
<reference evidence="1" key="1">
    <citation type="journal article" date="2023" name="Mol. Ecol. Resour.">
        <title>Chromosome-level genome assembly of a triploid poplar Populus alba 'Berolinensis'.</title>
        <authorList>
            <person name="Chen S."/>
            <person name="Yu Y."/>
            <person name="Wang X."/>
            <person name="Wang S."/>
            <person name="Zhang T."/>
            <person name="Zhou Y."/>
            <person name="He R."/>
            <person name="Meng N."/>
            <person name="Wang Y."/>
            <person name="Liu W."/>
            <person name="Liu Z."/>
            <person name="Liu J."/>
            <person name="Guo Q."/>
            <person name="Huang H."/>
            <person name="Sederoff R.R."/>
            <person name="Wang G."/>
            <person name="Qu G."/>
            <person name="Chen S."/>
        </authorList>
    </citation>
    <scope>NUCLEOTIDE SEQUENCE</scope>
    <source>
        <strain evidence="1">SC-2020</strain>
    </source>
</reference>
<evidence type="ECO:0000313" key="3">
    <source>
        <dbReference type="Proteomes" id="UP001164929"/>
    </source>
</evidence>